<evidence type="ECO:0000313" key="2">
    <source>
        <dbReference type="Proteomes" id="UP001592582"/>
    </source>
</evidence>
<comment type="caution">
    <text evidence="1">The sequence shown here is derived from an EMBL/GenBank/DDBJ whole genome shotgun (WGS) entry which is preliminary data.</text>
</comment>
<accession>A0ABV6V9E4</accession>
<organism evidence="1 2">
    <name type="scientific">Streptacidiphilus alkalitolerans</name>
    <dbReference type="NCBI Taxonomy" id="3342712"/>
    <lineage>
        <taxon>Bacteria</taxon>
        <taxon>Bacillati</taxon>
        <taxon>Actinomycetota</taxon>
        <taxon>Actinomycetes</taxon>
        <taxon>Kitasatosporales</taxon>
        <taxon>Streptomycetaceae</taxon>
        <taxon>Streptacidiphilus</taxon>
    </lineage>
</organism>
<dbReference type="Proteomes" id="UP001592582">
    <property type="component" value="Unassembled WGS sequence"/>
</dbReference>
<proteinExistence type="predicted"/>
<protein>
    <submittedName>
        <fullName evidence="1">Uncharacterized protein</fullName>
    </submittedName>
</protein>
<name>A0ABV6V9E4_9ACTN</name>
<evidence type="ECO:0000313" key="1">
    <source>
        <dbReference type="EMBL" id="MFC1410349.1"/>
    </source>
</evidence>
<gene>
    <name evidence="1" type="ORF">ACEZDG_13840</name>
</gene>
<reference evidence="1 2" key="1">
    <citation type="submission" date="2024-09" db="EMBL/GenBank/DDBJ databases">
        <authorList>
            <person name="Lee S.D."/>
        </authorList>
    </citation>
    <scope>NUCLEOTIDE SEQUENCE [LARGE SCALE GENOMIC DNA]</scope>
    <source>
        <strain evidence="1 2">N1-1</strain>
    </source>
</reference>
<dbReference type="EMBL" id="JBHEZX010000005">
    <property type="protein sequence ID" value="MFC1410349.1"/>
    <property type="molecule type" value="Genomic_DNA"/>
</dbReference>
<keyword evidence="2" id="KW-1185">Reference proteome</keyword>
<sequence>MSATPPPTPPPYRGRDTSGAVRPHRQRRALPATSPAGVLDDFEPARPRPHGKPLDTIRQIRGAELTPATS</sequence>